<dbReference type="GO" id="GO:0005634">
    <property type="term" value="C:nucleus"/>
    <property type="evidence" value="ECO:0007669"/>
    <property type="project" value="UniProtKB-SubCell"/>
</dbReference>
<feature type="compositionally biased region" description="Polar residues" evidence="9">
    <location>
        <begin position="403"/>
        <end position="415"/>
    </location>
</feature>
<keyword evidence="6" id="KW-0805">Transcription regulation</keyword>
<feature type="region of interest" description="Disordered" evidence="9">
    <location>
        <begin position="358"/>
        <end position="378"/>
    </location>
</feature>
<dbReference type="Proteomes" id="UP000558488">
    <property type="component" value="Unassembled WGS sequence"/>
</dbReference>
<keyword evidence="4" id="KW-0863">Zinc-finger</keyword>
<keyword evidence="3" id="KW-0677">Repeat</keyword>
<dbReference type="PANTHER" id="PTHR23233:SF19">
    <property type="entry name" value="SAL-LIKE PROTEIN 4"/>
    <property type="match status" value="1"/>
</dbReference>
<feature type="region of interest" description="Disordered" evidence="9">
    <location>
        <begin position="112"/>
        <end position="154"/>
    </location>
</feature>
<name>A0A7J7TXN9_PIPKU</name>
<keyword evidence="5" id="KW-0862">Zinc</keyword>
<evidence type="ECO:0000256" key="5">
    <source>
        <dbReference type="ARBA" id="ARBA00022833"/>
    </source>
</evidence>
<dbReference type="PANTHER" id="PTHR23233">
    <property type="entry name" value="SAL-LIKE PROTEIN"/>
    <property type="match status" value="1"/>
</dbReference>
<feature type="compositionally biased region" description="Low complexity" evidence="9">
    <location>
        <begin position="43"/>
        <end position="55"/>
    </location>
</feature>
<keyword evidence="7" id="KW-0804">Transcription</keyword>
<feature type="compositionally biased region" description="Basic and acidic residues" evidence="9">
    <location>
        <begin position="135"/>
        <end position="154"/>
    </location>
</feature>
<evidence type="ECO:0000256" key="8">
    <source>
        <dbReference type="ARBA" id="ARBA00023242"/>
    </source>
</evidence>
<sequence>MKVSASLPARGPGGGAPTLAPCRGASRRSRSTSTPRRRRFEAAEAPAAGEPGAAASYAGTGEDTSGDRAAVKRPRQETHICEKCCGEFFSVAEFLEHKKNCTKHPPVLIMNDSEGPVPSEDFPGAGLSHPPRSPSIKEGHREDGSSSGDMKEKPGAEPVLYLKTETALPPTAQDLSYLPKGKVANTNVTLQALRGTKVAVNQRSADALPAPLPGAGSLPWVLEQILCLQQQLLQQIQLTEQIRVQVSMWAAQALHSGAAGADALKTLGGHVSQQVSAAVALLSQKAGSQGLSLNTLKQAKLPHTGIPSATSSVSLGLLSFALRPDGTRVLPNRIPGALLPSTPSSVLFQSPFSAVALDPSKKGKGKPPNVSPVDVKPKDEATLYRHKYESSLSLDSKPVLVTGTPSAGLPQNLSAGANPKDLVGGPLVPDLQPGPSPESEDGSLLSGVGPNHNSPRVGGFQGIGTPEPGSETMKLQQLVENIDKATTDPNECLICHRV</sequence>
<keyword evidence="11" id="KW-1185">Reference proteome</keyword>
<evidence type="ECO:0000313" key="10">
    <source>
        <dbReference type="EMBL" id="KAF6305335.1"/>
    </source>
</evidence>
<reference evidence="10 11" key="1">
    <citation type="journal article" date="2020" name="Nature">
        <title>Six reference-quality genomes reveal evolution of bat adaptations.</title>
        <authorList>
            <person name="Jebb D."/>
            <person name="Huang Z."/>
            <person name="Pippel M."/>
            <person name="Hughes G.M."/>
            <person name="Lavrichenko K."/>
            <person name="Devanna P."/>
            <person name="Winkler S."/>
            <person name="Jermiin L.S."/>
            <person name="Skirmuntt E.C."/>
            <person name="Katzourakis A."/>
            <person name="Burkitt-Gray L."/>
            <person name="Ray D.A."/>
            <person name="Sullivan K.A.M."/>
            <person name="Roscito J.G."/>
            <person name="Kirilenko B.M."/>
            <person name="Davalos L.M."/>
            <person name="Corthals A.P."/>
            <person name="Power M.L."/>
            <person name="Jones G."/>
            <person name="Ransome R.D."/>
            <person name="Dechmann D.K.N."/>
            <person name="Locatelli A.G."/>
            <person name="Puechmaille S.J."/>
            <person name="Fedrigo O."/>
            <person name="Jarvis E.D."/>
            <person name="Hiller M."/>
            <person name="Vernes S.C."/>
            <person name="Myers E.W."/>
            <person name="Teeling E.C."/>
        </authorList>
    </citation>
    <scope>NUCLEOTIDE SEQUENCE [LARGE SCALE GENOMIC DNA]</scope>
    <source>
        <strain evidence="10">MPipKuh1</strain>
        <tissue evidence="10">Flight muscle</tissue>
    </source>
</reference>
<dbReference type="GO" id="GO:0000981">
    <property type="term" value="F:DNA-binding transcription factor activity, RNA polymerase II-specific"/>
    <property type="evidence" value="ECO:0007669"/>
    <property type="project" value="TreeGrafter"/>
</dbReference>
<feature type="region of interest" description="Disordered" evidence="9">
    <location>
        <begin position="403"/>
        <end position="471"/>
    </location>
</feature>
<comment type="subcellular location">
    <subcellularLocation>
        <location evidence="1">Nucleus</location>
    </subcellularLocation>
</comment>
<dbReference type="AlphaFoldDB" id="A0A7J7TXN9"/>
<evidence type="ECO:0000256" key="2">
    <source>
        <dbReference type="ARBA" id="ARBA00022723"/>
    </source>
</evidence>
<dbReference type="InterPro" id="IPR051565">
    <property type="entry name" value="Sal_C2H2-zinc-finger"/>
</dbReference>
<evidence type="ECO:0000313" key="11">
    <source>
        <dbReference type="Proteomes" id="UP000558488"/>
    </source>
</evidence>
<keyword evidence="2" id="KW-0479">Metal-binding</keyword>
<evidence type="ECO:0000256" key="1">
    <source>
        <dbReference type="ARBA" id="ARBA00004123"/>
    </source>
</evidence>
<dbReference type="GO" id="GO:0008270">
    <property type="term" value="F:zinc ion binding"/>
    <property type="evidence" value="ECO:0007669"/>
    <property type="project" value="UniProtKB-KW"/>
</dbReference>
<dbReference type="GO" id="GO:0000978">
    <property type="term" value="F:RNA polymerase II cis-regulatory region sequence-specific DNA binding"/>
    <property type="evidence" value="ECO:0007669"/>
    <property type="project" value="TreeGrafter"/>
</dbReference>
<protein>
    <recommendedName>
        <fullName evidence="12">Spalt like transcription factor 4</fullName>
    </recommendedName>
</protein>
<comment type="caution">
    <text evidence="10">The sequence shown here is derived from an EMBL/GenBank/DDBJ whole genome shotgun (WGS) entry which is preliminary data.</text>
</comment>
<gene>
    <name evidence="10" type="ORF">mPipKuh1_009225</name>
</gene>
<evidence type="ECO:0008006" key="12">
    <source>
        <dbReference type="Google" id="ProtNLM"/>
    </source>
</evidence>
<dbReference type="EMBL" id="JACAGB010000023">
    <property type="protein sequence ID" value="KAF6305335.1"/>
    <property type="molecule type" value="Genomic_DNA"/>
</dbReference>
<evidence type="ECO:0000256" key="6">
    <source>
        <dbReference type="ARBA" id="ARBA00023015"/>
    </source>
</evidence>
<organism evidence="10 11">
    <name type="scientific">Pipistrellus kuhlii</name>
    <name type="common">Kuhl's pipistrelle</name>
    <dbReference type="NCBI Taxonomy" id="59472"/>
    <lineage>
        <taxon>Eukaryota</taxon>
        <taxon>Metazoa</taxon>
        <taxon>Chordata</taxon>
        <taxon>Craniata</taxon>
        <taxon>Vertebrata</taxon>
        <taxon>Euteleostomi</taxon>
        <taxon>Mammalia</taxon>
        <taxon>Eutheria</taxon>
        <taxon>Laurasiatheria</taxon>
        <taxon>Chiroptera</taxon>
        <taxon>Yangochiroptera</taxon>
        <taxon>Vespertilionidae</taxon>
        <taxon>Pipistrellus</taxon>
    </lineage>
</organism>
<evidence type="ECO:0000256" key="9">
    <source>
        <dbReference type="SAM" id="MobiDB-lite"/>
    </source>
</evidence>
<evidence type="ECO:0000256" key="7">
    <source>
        <dbReference type="ARBA" id="ARBA00023163"/>
    </source>
</evidence>
<feature type="compositionally biased region" description="Basic residues" evidence="9">
    <location>
        <begin position="25"/>
        <end position="39"/>
    </location>
</feature>
<feature type="region of interest" description="Disordered" evidence="9">
    <location>
        <begin position="1"/>
        <end position="71"/>
    </location>
</feature>
<evidence type="ECO:0000256" key="4">
    <source>
        <dbReference type="ARBA" id="ARBA00022771"/>
    </source>
</evidence>
<accession>A0A7J7TXN9</accession>
<evidence type="ECO:0000256" key="3">
    <source>
        <dbReference type="ARBA" id="ARBA00022737"/>
    </source>
</evidence>
<proteinExistence type="predicted"/>
<keyword evidence="8" id="KW-0539">Nucleus</keyword>